<dbReference type="Proteomes" id="UP000238375">
    <property type="component" value="Unassembled WGS sequence"/>
</dbReference>
<comment type="caution">
    <text evidence="4">The sequence shown here is derived from an EMBL/GenBank/DDBJ whole genome shotgun (WGS) entry which is preliminary data.</text>
</comment>
<feature type="active site" description="Tele-phosphohistidine intermediate" evidence="2">
    <location>
        <position position="11"/>
    </location>
</feature>
<feature type="active site" description="Proton donor/acceptor" evidence="2">
    <location>
        <position position="84"/>
    </location>
</feature>
<evidence type="ECO:0000313" key="4">
    <source>
        <dbReference type="EMBL" id="PRY33914.1"/>
    </source>
</evidence>
<dbReference type="SUPFAM" id="SSF53254">
    <property type="entry name" value="Phosphoglycerate mutase-like"/>
    <property type="match status" value="1"/>
</dbReference>
<dbReference type="GO" id="GO:0004331">
    <property type="term" value="F:fructose-2,6-bisphosphate 2-phosphatase activity"/>
    <property type="evidence" value="ECO:0007669"/>
    <property type="project" value="TreeGrafter"/>
</dbReference>
<gene>
    <name evidence="4" type="ORF">CLV58_11964</name>
</gene>
<dbReference type="PANTHER" id="PTHR46517">
    <property type="entry name" value="FRUCTOSE-2,6-BISPHOSPHATASE TIGAR"/>
    <property type="match status" value="1"/>
</dbReference>
<dbReference type="Pfam" id="PF00300">
    <property type="entry name" value="His_Phos_1"/>
    <property type="match status" value="1"/>
</dbReference>
<feature type="binding site" evidence="3">
    <location>
        <position position="61"/>
    </location>
    <ligand>
        <name>substrate</name>
    </ligand>
</feature>
<dbReference type="InterPro" id="IPR001345">
    <property type="entry name" value="PG/BPGM_mutase_AS"/>
</dbReference>
<dbReference type="Gene3D" id="3.40.50.1240">
    <property type="entry name" value="Phosphoglycerate mutase-like"/>
    <property type="match status" value="1"/>
</dbReference>
<dbReference type="InterPro" id="IPR051695">
    <property type="entry name" value="Phosphoglycerate_Mutase"/>
</dbReference>
<dbReference type="RefSeq" id="WP_106139575.1">
    <property type="nucleotide sequence ID" value="NZ_PVTE01000019.1"/>
</dbReference>
<dbReference type="GO" id="GO:0005829">
    <property type="term" value="C:cytosol"/>
    <property type="evidence" value="ECO:0007669"/>
    <property type="project" value="TreeGrafter"/>
</dbReference>
<evidence type="ECO:0000256" key="1">
    <source>
        <dbReference type="ARBA" id="ARBA00022801"/>
    </source>
</evidence>
<name>A0A2T0SKI3_9BACT</name>
<dbReference type="PANTHER" id="PTHR46517:SF1">
    <property type="entry name" value="FRUCTOSE-2,6-BISPHOSPHATASE TIGAR"/>
    <property type="match status" value="1"/>
</dbReference>
<dbReference type="GO" id="GO:0043456">
    <property type="term" value="P:regulation of pentose-phosphate shunt"/>
    <property type="evidence" value="ECO:0007669"/>
    <property type="project" value="TreeGrafter"/>
</dbReference>
<accession>A0A2T0SKI3</accession>
<dbReference type="OrthoDB" id="9782128at2"/>
<dbReference type="SMART" id="SM00855">
    <property type="entry name" value="PGAM"/>
    <property type="match status" value="1"/>
</dbReference>
<evidence type="ECO:0000313" key="5">
    <source>
        <dbReference type="Proteomes" id="UP000238375"/>
    </source>
</evidence>
<proteinExistence type="predicted"/>
<dbReference type="InterPro" id="IPR013078">
    <property type="entry name" value="His_Pase_superF_clade-1"/>
</dbReference>
<feature type="binding site" evidence="3">
    <location>
        <begin position="10"/>
        <end position="17"/>
    </location>
    <ligand>
        <name>substrate</name>
    </ligand>
</feature>
<organism evidence="4 5">
    <name type="scientific">Spirosoma oryzae</name>
    <dbReference type="NCBI Taxonomy" id="1469603"/>
    <lineage>
        <taxon>Bacteria</taxon>
        <taxon>Pseudomonadati</taxon>
        <taxon>Bacteroidota</taxon>
        <taxon>Cytophagia</taxon>
        <taxon>Cytophagales</taxon>
        <taxon>Cytophagaceae</taxon>
        <taxon>Spirosoma</taxon>
    </lineage>
</organism>
<dbReference type="CDD" id="cd07067">
    <property type="entry name" value="HP_PGM_like"/>
    <property type="match status" value="1"/>
</dbReference>
<sequence length="211" mass="23907">MQQKTIYLIRHGETDFNRRGVVQGSGVDSDLNDMGRAQAQAFFQAYQHVPFEKIYVSGLKRTYQTAEPFINLGIPYEKLTGLNEISWGIMEGRAPGNTDDEYYRSLTDAWSSGNTARTTEGGESPEQVVVRQREAMDVILSHPDENPILIAMHGRAIRILLCWLTGRPLSDMDQFEHSNLCLYLLQYNYETKTFTVELANDTAHLLSLALV</sequence>
<evidence type="ECO:0000256" key="2">
    <source>
        <dbReference type="PIRSR" id="PIRSR613078-1"/>
    </source>
</evidence>
<dbReference type="GO" id="GO:0045820">
    <property type="term" value="P:negative regulation of glycolytic process"/>
    <property type="evidence" value="ECO:0007669"/>
    <property type="project" value="TreeGrafter"/>
</dbReference>
<dbReference type="InterPro" id="IPR029033">
    <property type="entry name" value="His_PPase_superfam"/>
</dbReference>
<keyword evidence="1" id="KW-0378">Hydrolase</keyword>
<reference evidence="4 5" key="1">
    <citation type="submission" date="2018-03" db="EMBL/GenBank/DDBJ databases">
        <title>Genomic Encyclopedia of Archaeal and Bacterial Type Strains, Phase II (KMG-II): from individual species to whole genera.</title>
        <authorList>
            <person name="Goeker M."/>
        </authorList>
    </citation>
    <scope>NUCLEOTIDE SEQUENCE [LARGE SCALE GENOMIC DNA]</scope>
    <source>
        <strain evidence="4 5">DSM 28354</strain>
    </source>
</reference>
<dbReference type="AlphaFoldDB" id="A0A2T0SKI3"/>
<dbReference type="PIRSF" id="PIRSF000709">
    <property type="entry name" value="6PFK_2-Ptase"/>
    <property type="match status" value="1"/>
</dbReference>
<protein>
    <submittedName>
        <fullName evidence="4">Putative phosphoglycerate mutase</fullName>
    </submittedName>
</protein>
<dbReference type="EMBL" id="PVTE01000019">
    <property type="protein sequence ID" value="PRY33914.1"/>
    <property type="molecule type" value="Genomic_DNA"/>
</dbReference>
<keyword evidence="5" id="KW-1185">Reference proteome</keyword>
<evidence type="ECO:0000256" key="3">
    <source>
        <dbReference type="PIRSR" id="PIRSR613078-2"/>
    </source>
</evidence>
<dbReference type="PROSITE" id="PS00175">
    <property type="entry name" value="PG_MUTASE"/>
    <property type="match status" value="1"/>
</dbReference>